<evidence type="ECO:0000313" key="1">
    <source>
        <dbReference type="EMBL" id="ETO33736.1"/>
    </source>
</evidence>
<protein>
    <submittedName>
        <fullName evidence="1">Uncharacterized protein</fullName>
    </submittedName>
</protein>
<organism evidence="1 2">
    <name type="scientific">Reticulomyxa filosa</name>
    <dbReference type="NCBI Taxonomy" id="46433"/>
    <lineage>
        <taxon>Eukaryota</taxon>
        <taxon>Sar</taxon>
        <taxon>Rhizaria</taxon>
        <taxon>Retaria</taxon>
        <taxon>Foraminifera</taxon>
        <taxon>Monothalamids</taxon>
        <taxon>Reticulomyxidae</taxon>
        <taxon>Reticulomyxa</taxon>
    </lineage>
</organism>
<dbReference type="EMBL" id="ASPP01003163">
    <property type="protein sequence ID" value="ETO33736.1"/>
    <property type="molecule type" value="Genomic_DNA"/>
</dbReference>
<keyword evidence="2" id="KW-1185">Reference proteome</keyword>
<sequence>SSFEENDVIWKLQNGGYIAISLVKGQFTIRFWEHHEVLEILYLGTDWVELSNSVFINSKYSLRANLSQSNTSLPSVHPTYHNLKDVALIYLHAHLGRIYEIRIKSPHLEECFNQQLSNLLFVPLRNVNVDKDGASCDKDRKHKTTPYIRAAAAYFGPKPAMIQEHELHHEIKTEEDGRETHLKQNCNIQKTLASGVLLFSEAPSDFCEIPRTLKQAYSQKSKVENVHTPYVILAERGGCTFLNKAQQLEAYLKAYPYANISSLIIGNVEGDGNIFTMASDESEQTSIHTLMIDKLSYHALKLCDKEITEPSQKYIEIVQVLARCQENVPYQFNVHGSHVHFYLASLSSQEFVVKQNGYVNLFLKLKSLINLCLHI</sequence>
<proteinExistence type="predicted"/>
<feature type="non-terminal residue" evidence="1">
    <location>
        <position position="1"/>
    </location>
</feature>
<comment type="caution">
    <text evidence="1">The sequence shown here is derived from an EMBL/GenBank/DDBJ whole genome shotgun (WGS) entry which is preliminary data.</text>
</comment>
<gene>
    <name evidence="1" type="ORF">RFI_03366</name>
</gene>
<dbReference type="Gene3D" id="3.50.30.30">
    <property type="match status" value="1"/>
</dbReference>
<dbReference type="AlphaFoldDB" id="X6P6C3"/>
<name>X6P6C3_RETFI</name>
<reference evidence="1 2" key="1">
    <citation type="journal article" date="2013" name="Curr. Biol.">
        <title>The Genome of the Foraminiferan Reticulomyxa filosa.</title>
        <authorList>
            <person name="Glockner G."/>
            <person name="Hulsmann N."/>
            <person name="Schleicher M."/>
            <person name="Noegel A.A."/>
            <person name="Eichinger L."/>
            <person name="Gallinger C."/>
            <person name="Pawlowski J."/>
            <person name="Sierra R."/>
            <person name="Euteneuer U."/>
            <person name="Pillet L."/>
            <person name="Moustafa A."/>
            <person name="Platzer M."/>
            <person name="Groth M."/>
            <person name="Szafranski K."/>
            <person name="Schliwa M."/>
        </authorList>
    </citation>
    <scope>NUCLEOTIDE SEQUENCE [LARGE SCALE GENOMIC DNA]</scope>
</reference>
<evidence type="ECO:0000313" key="2">
    <source>
        <dbReference type="Proteomes" id="UP000023152"/>
    </source>
</evidence>
<dbReference type="Proteomes" id="UP000023152">
    <property type="component" value="Unassembled WGS sequence"/>
</dbReference>
<accession>X6P6C3</accession>